<dbReference type="InterPro" id="IPR003131">
    <property type="entry name" value="T1-type_BTB"/>
</dbReference>
<dbReference type="Gene3D" id="3.30.710.10">
    <property type="entry name" value="Potassium Channel Kv1.1, Chain A"/>
    <property type="match status" value="1"/>
</dbReference>
<dbReference type="Proteomes" id="UP000835052">
    <property type="component" value="Unassembled WGS sequence"/>
</dbReference>
<accession>A0A8S1HVZ0</accession>
<dbReference type="EMBL" id="CAJGYM010000126">
    <property type="protein sequence ID" value="CAD6198434.1"/>
    <property type="molecule type" value="Genomic_DNA"/>
</dbReference>
<feature type="domain" description="BTB" evidence="1">
    <location>
        <begin position="5"/>
        <end position="72"/>
    </location>
</feature>
<evidence type="ECO:0000313" key="3">
    <source>
        <dbReference type="Proteomes" id="UP000835052"/>
    </source>
</evidence>
<dbReference type="Pfam" id="PF02214">
    <property type="entry name" value="BTB_2"/>
    <property type="match status" value="1"/>
</dbReference>
<dbReference type="OrthoDB" id="2414723at2759"/>
<dbReference type="InterPro" id="IPR045068">
    <property type="entry name" value="BACURD1-3"/>
</dbReference>
<dbReference type="PANTHER" id="PTHR11145">
    <property type="entry name" value="BTB/POZ DOMAIN-CONTAINING ADAPTER FOR CUL3-MEDIATED RHOA DEGRADATION PROTEIN FAMILY MEMBER"/>
    <property type="match status" value="1"/>
</dbReference>
<name>A0A8S1HVZ0_9PELO</name>
<keyword evidence="3" id="KW-1185">Reference proteome</keyword>
<dbReference type="CDD" id="cd18316">
    <property type="entry name" value="BTB_POZ_KCTD-like"/>
    <property type="match status" value="1"/>
</dbReference>
<proteinExistence type="predicted"/>
<dbReference type="GO" id="GO:0051260">
    <property type="term" value="P:protein homooligomerization"/>
    <property type="evidence" value="ECO:0007669"/>
    <property type="project" value="InterPro"/>
</dbReference>
<sequence length="111" mass="12735">MVFDCTVTLNVGGQLFYTRRSTLANRGENELYKIYSGQTMAESNGTYFIDRDPTLFRYILNYLRDGRVIFPDDPLIMAQLFQEAKALGLEELAEKISLSSKNATGYHDFKF</sequence>
<evidence type="ECO:0000259" key="1">
    <source>
        <dbReference type="PROSITE" id="PS50097"/>
    </source>
</evidence>
<reference evidence="2" key="1">
    <citation type="submission" date="2020-10" db="EMBL/GenBank/DDBJ databases">
        <authorList>
            <person name="Kikuchi T."/>
        </authorList>
    </citation>
    <scope>NUCLEOTIDE SEQUENCE</scope>
    <source>
        <strain evidence="2">NKZ352</strain>
    </source>
</reference>
<dbReference type="SMART" id="SM00225">
    <property type="entry name" value="BTB"/>
    <property type="match status" value="1"/>
</dbReference>
<evidence type="ECO:0000313" key="2">
    <source>
        <dbReference type="EMBL" id="CAD6198434.1"/>
    </source>
</evidence>
<dbReference type="InterPro" id="IPR011333">
    <property type="entry name" value="SKP1/BTB/POZ_sf"/>
</dbReference>
<dbReference type="PROSITE" id="PS50097">
    <property type="entry name" value="BTB"/>
    <property type="match status" value="1"/>
</dbReference>
<dbReference type="AlphaFoldDB" id="A0A8S1HVZ0"/>
<gene>
    <name evidence="2" type="ORF">CAUJ_LOCUS14340</name>
</gene>
<dbReference type="SUPFAM" id="SSF54695">
    <property type="entry name" value="POZ domain"/>
    <property type="match status" value="1"/>
</dbReference>
<dbReference type="InterPro" id="IPR000210">
    <property type="entry name" value="BTB/POZ_dom"/>
</dbReference>
<organism evidence="2 3">
    <name type="scientific">Caenorhabditis auriculariae</name>
    <dbReference type="NCBI Taxonomy" id="2777116"/>
    <lineage>
        <taxon>Eukaryota</taxon>
        <taxon>Metazoa</taxon>
        <taxon>Ecdysozoa</taxon>
        <taxon>Nematoda</taxon>
        <taxon>Chromadorea</taxon>
        <taxon>Rhabditida</taxon>
        <taxon>Rhabditina</taxon>
        <taxon>Rhabditomorpha</taxon>
        <taxon>Rhabditoidea</taxon>
        <taxon>Rhabditidae</taxon>
        <taxon>Peloderinae</taxon>
        <taxon>Caenorhabditis</taxon>
    </lineage>
</organism>
<dbReference type="PANTHER" id="PTHR11145:SF8">
    <property type="entry name" value="RE57120P"/>
    <property type="match status" value="1"/>
</dbReference>
<comment type="caution">
    <text evidence="2">The sequence shown here is derived from an EMBL/GenBank/DDBJ whole genome shotgun (WGS) entry which is preliminary data.</text>
</comment>
<protein>
    <recommendedName>
        <fullName evidence="1">BTB domain-containing protein</fullName>
    </recommendedName>
</protein>